<dbReference type="PROSITE" id="PS51257">
    <property type="entry name" value="PROKAR_LIPOPROTEIN"/>
    <property type="match status" value="1"/>
</dbReference>
<accession>A0A0F9LM35</accession>
<dbReference type="EMBL" id="LAZR01012118">
    <property type="protein sequence ID" value="KKM39537.1"/>
    <property type="molecule type" value="Genomic_DNA"/>
</dbReference>
<organism evidence="1">
    <name type="scientific">marine sediment metagenome</name>
    <dbReference type="NCBI Taxonomy" id="412755"/>
    <lineage>
        <taxon>unclassified sequences</taxon>
        <taxon>metagenomes</taxon>
        <taxon>ecological metagenomes</taxon>
    </lineage>
</organism>
<evidence type="ECO:0000313" key="1">
    <source>
        <dbReference type="EMBL" id="KKM39537.1"/>
    </source>
</evidence>
<evidence type="ECO:0008006" key="2">
    <source>
        <dbReference type="Google" id="ProtNLM"/>
    </source>
</evidence>
<sequence length="101" mass="10986">MKPALILAALLLVAGCTIAPSPWTITAGSATLIVLDEADLTDKYQALGGTKDNIAGFTICALTPDELTEIFVRTDMLNATVMAHEWRHKKECDEGKESWHD</sequence>
<comment type="caution">
    <text evidence="1">The sequence shown here is derived from an EMBL/GenBank/DDBJ whole genome shotgun (WGS) entry which is preliminary data.</text>
</comment>
<reference evidence="1" key="1">
    <citation type="journal article" date="2015" name="Nature">
        <title>Complex archaea that bridge the gap between prokaryotes and eukaryotes.</title>
        <authorList>
            <person name="Spang A."/>
            <person name="Saw J.H."/>
            <person name="Jorgensen S.L."/>
            <person name="Zaremba-Niedzwiedzka K."/>
            <person name="Martijn J."/>
            <person name="Lind A.E."/>
            <person name="van Eijk R."/>
            <person name="Schleper C."/>
            <person name="Guy L."/>
            <person name="Ettema T.J."/>
        </authorList>
    </citation>
    <scope>NUCLEOTIDE SEQUENCE</scope>
</reference>
<proteinExistence type="predicted"/>
<name>A0A0F9LM35_9ZZZZ</name>
<dbReference type="AlphaFoldDB" id="A0A0F9LM35"/>
<protein>
    <recommendedName>
        <fullName evidence="2">Lipoprotein</fullName>
    </recommendedName>
</protein>
<gene>
    <name evidence="1" type="ORF">LCGC14_1564430</name>
</gene>